<feature type="compositionally biased region" description="Basic and acidic residues" evidence="1">
    <location>
        <begin position="42"/>
        <end position="51"/>
    </location>
</feature>
<protein>
    <submittedName>
        <fullName evidence="2">Uncharacterized protein</fullName>
    </submittedName>
</protein>
<gene>
    <name evidence="2" type="ORF">AAFF_G00273640</name>
</gene>
<accession>A0AAD7SRH9</accession>
<organism evidence="2 3">
    <name type="scientific">Aldrovandia affinis</name>
    <dbReference type="NCBI Taxonomy" id="143900"/>
    <lineage>
        <taxon>Eukaryota</taxon>
        <taxon>Metazoa</taxon>
        <taxon>Chordata</taxon>
        <taxon>Craniata</taxon>
        <taxon>Vertebrata</taxon>
        <taxon>Euteleostomi</taxon>
        <taxon>Actinopterygii</taxon>
        <taxon>Neopterygii</taxon>
        <taxon>Teleostei</taxon>
        <taxon>Notacanthiformes</taxon>
        <taxon>Halosauridae</taxon>
        <taxon>Aldrovandia</taxon>
    </lineage>
</organism>
<comment type="caution">
    <text evidence="2">The sequence shown here is derived from an EMBL/GenBank/DDBJ whole genome shotgun (WGS) entry which is preliminary data.</text>
</comment>
<evidence type="ECO:0000256" key="1">
    <source>
        <dbReference type="SAM" id="MobiDB-lite"/>
    </source>
</evidence>
<sequence length="147" mass="15981">MGHSEPGTGNQRALMRCQFAEWPGGSVQTATRAPRGKASNVKRTDRGREPAHVSTRSIETATVHRSAEAQYDLPEATDENLPEPDVVKWLCERDGRGYGPGGHQCATSPLVHALLIKEETILWAYEEIELISPSFMSAAHPLSFGGG</sequence>
<feature type="region of interest" description="Disordered" evidence="1">
    <location>
        <begin position="24"/>
        <end position="58"/>
    </location>
</feature>
<keyword evidence="3" id="KW-1185">Reference proteome</keyword>
<dbReference type="Proteomes" id="UP001221898">
    <property type="component" value="Unassembled WGS sequence"/>
</dbReference>
<proteinExistence type="predicted"/>
<name>A0AAD7SRH9_9TELE</name>
<dbReference type="EMBL" id="JAINUG010000038">
    <property type="protein sequence ID" value="KAJ8407507.1"/>
    <property type="molecule type" value="Genomic_DNA"/>
</dbReference>
<dbReference type="AlphaFoldDB" id="A0AAD7SRH9"/>
<evidence type="ECO:0000313" key="2">
    <source>
        <dbReference type="EMBL" id="KAJ8407507.1"/>
    </source>
</evidence>
<reference evidence="2" key="1">
    <citation type="journal article" date="2023" name="Science">
        <title>Genome structures resolve the early diversification of teleost fishes.</title>
        <authorList>
            <person name="Parey E."/>
            <person name="Louis A."/>
            <person name="Montfort J."/>
            <person name="Bouchez O."/>
            <person name="Roques C."/>
            <person name="Iampietro C."/>
            <person name="Lluch J."/>
            <person name="Castinel A."/>
            <person name="Donnadieu C."/>
            <person name="Desvignes T."/>
            <person name="Floi Bucao C."/>
            <person name="Jouanno E."/>
            <person name="Wen M."/>
            <person name="Mejri S."/>
            <person name="Dirks R."/>
            <person name="Jansen H."/>
            <person name="Henkel C."/>
            <person name="Chen W.J."/>
            <person name="Zahm M."/>
            <person name="Cabau C."/>
            <person name="Klopp C."/>
            <person name="Thompson A.W."/>
            <person name="Robinson-Rechavi M."/>
            <person name="Braasch I."/>
            <person name="Lecointre G."/>
            <person name="Bobe J."/>
            <person name="Postlethwait J.H."/>
            <person name="Berthelot C."/>
            <person name="Roest Crollius H."/>
            <person name="Guiguen Y."/>
        </authorList>
    </citation>
    <scope>NUCLEOTIDE SEQUENCE</scope>
    <source>
        <strain evidence="2">NC1722</strain>
    </source>
</reference>
<evidence type="ECO:0000313" key="3">
    <source>
        <dbReference type="Proteomes" id="UP001221898"/>
    </source>
</evidence>